<dbReference type="Pfam" id="PF01875">
    <property type="entry name" value="Memo"/>
    <property type="match status" value="1"/>
</dbReference>
<gene>
    <name evidence="1" type="primary">amrB</name>
    <name evidence="1" type="ORF">GX533_02555</name>
</gene>
<name>A0A832QFH0_9BACT</name>
<comment type="caution">
    <text evidence="1">The sequence shown here is derived from an EMBL/GenBank/DDBJ whole genome shotgun (WGS) entry which is preliminary data.</text>
</comment>
<dbReference type="InterPro" id="IPR002737">
    <property type="entry name" value="MEMO1_fam"/>
</dbReference>
<reference evidence="1 2" key="1">
    <citation type="journal article" date="2020" name="Biotechnol. Biofuels">
        <title>New insights from the biogas microbiome by comprehensive genome-resolved metagenomics of nearly 1600 species originating from multiple anaerobic digesters.</title>
        <authorList>
            <person name="Campanaro S."/>
            <person name="Treu L."/>
            <person name="Rodriguez-R L.M."/>
            <person name="Kovalovszki A."/>
            <person name="Ziels R.M."/>
            <person name="Maus I."/>
            <person name="Zhu X."/>
            <person name="Kougias P.G."/>
            <person name="Basile A."/>
            <person name="Luo G."/>
            <person name="Schluter A."/>
            <person name="Konstantinidis K.T."/>
            <person name="Angelidaki I."/>
        </authorList>
    </citation>
    <scope>NUCLEOTIDE SEQUENCE [LARGE SCALE GENOMIC DNA]</scope>
    <source>
        <strain evidence="1">AS05jafATM_89</strain>
    </source>
</reference>
<dbReference type="AlphaFoldDB" id="A0A832QFH0"/>
<dbReference type="Proteomes" id="UP000576550">
    <property type="component" value="Unassembled WGS sequence"/>
</dbReference>
<protein>
    <submittedName>
        <fullName evidence="1">AmmeMemoRadiSam system protein B</fullName>
    </submittedName>
</protein>
<evidence type="ECO:0000313" key="2">
    <source>
        <dbReference type="Proteomes" id="UP000576550"/>
    </source>
</evidence>
<dbReference type="Gene3D" id="3.40.830.10">
    <property type="entry name" value="LigB-like"/>
    <property type="match status" value="1"/>
</dbReference>
<accession>A0A832QFH0</accession>
<organism evidence="1 2">
    <name type="scientific">Candidatus Dojkabacteria bacterium</name>
    <dbReference type="NCBI Taxonomy" id="2099670"/>
    <lineage>
        <taxon>Bacteria</taxon>
        <taxon>Candidatus Dojkabacteria</taxon>
    </lineage>
</organism>
<dbReference type="EMBL" id="DUTP01000005">
    <property type="protein sequence ID" value="HHX99532.1"/>
    <property type="molecule type" value="Genomic_DNA"/>
</dbReference>
<dbReference type="SUPFAM" id="SSF53213">
    <property type="entry name" value="LigB-like"/>
    <property type="match status" value="1"/>
</dbReference>
<proteinExistence type="predicted"/>
<evidence type="ECO:0000313" key="1">
    <source>
        <dbReference type="EMBL" id="HHX99532.1"/>
    </source>
</evidence>
<sequence>MKKVVLLTGSFCLLLLILSSILWSSQPHVSVEKHLSNQRLEGYYNNKKDFEEAFNSNLEVSKESVYSGVVSHHFLVREIIAEFFLGINFEGVDTVYIVGPDHFHETFPKDTYLLSSLLDWDTPYGVLESNKDLINHLSENLNIGIQDTPFRLEHSIYTLIPFLKKVAPDAKVVPLILKASNDYNTYLNLGRRAYSDNSIVIVSADFSHNATRVGAEENDRITIDCLKTGNVDCIEQITSDCNQCFAFMYGFLSGKDMSFKLVSNEQSINFGERNEENITSYVIGFFIPKE</sequence>
<dbReference type="NCBIfam" id="TIGR04336">
    <property type="entry name" value="AmmeMemoSam_B"/>
    <property type="match status" value="1"/>
</dbReference>